<dbReference type="Proteomes" id="UP000092154">
    <property type="component" value="Unassembled WGS sequence"/>
</dbReference>
<evidence type="ECO:0000313" key="1">
    <source>
        <dbReference type="EMBL" id="OAX41412.1"/>
    </source>
</evidence>
<name>A0A1B7N973_9AGAM</name>
<gene>
    <name evidence="1" type="ORF">K503DRAFT_767694</name>
</gene>
<keyword evidence="2" id="KW-1185">Reference proteome</keyword>
<organism evidence="1 2">
    <name type="scientific">Rhizopogon vinicolor AM-OR11-026</name>
    <dbReference type="NCBI Taxonomy" id="1314800"/>
    <lineage>
        <taxon>Eukaryota</taxon>
        <taxon>Fungi</taxon>
        <taxon>Dikarya</taxon>
        <taxon>Basidiomycota</taxon>
        <taxon>Agaricomycotina</taxon>
        <taxon>Agaricomycetes</taxon>
        <taxon>Agaricomycetidae</taxon>
        <taxon>Boletales</taxon>
        <taxon>Suillineae</taxon>
        <taxon>Rhizopogonaceae</taxon>
        <taxon>Rhizopogon</taxon>
    </lineage>
</organism>
<accession>A0A1B7N973</accession>
<dbReference type="AlphaFoldDB" id="A0A1B7N973"/>
<dbReference type="EMBL" id="KV448181">
    <property type="protein sequence ID" value="OAX41412.1"/>
    <property type="molecule type" value="Genomic_DNA"/>
</dbReference>
<proteinExistence type="predicted"/>
<reference evidence="1 2" key="1">
    <citation type="submission" date="2016-06" db="EMBL/GenBank/DDBJ databases">
        <title>Comparative genomics of the ectomycorrhizal sister species Rhizopogon vinicolor and Rhizopogon vesiculosus (Basidiomycota: Boletales) reveals a divergence of the mating type B locus.</title>
        <authorList>
            <consortium name="DOE Joint Genome Institute"/>
            <person name="Mujic A.B."/>
            <person name="Kuo A."/>
            <person name="Tritt A."/>
            <person name="Lipzen A."/>
            <person name="Chen C."/>
            <person name="Johnson J."/>
            <person name="Sharma A."/>
            <person name="Barry K."/>
            <person name="Grigoriev I.V."/>
            <person name="Spatafora J.W."/>
        </authorList>
    </citation>
    <scope>NUCLEOTIDE SEQUENCE [LARGE SCALE GENOMIC DNA]</scope>
    <source>
        <strain evidence="1 2">AM-OR11-026</strain>
    </source>
</reference>
<protein>
    <submittedName>
        <fullName evidence="1">Uncharacterized protein</fullName>
    </submittedName>
</protein>
<dbReference type="InParanoid" id="A0A1B7N973"/>
<dbReference type="OrthoDB" id="3270792at2759"/>
<evidence type="ECO:0000313" key="2">
    <source>
        <dbReference type="Proteomes" id="UP000092154"/>
    </source>
</evidence>
<sequence length="335" mass="37215">MNTRTRTRLDPFAPAHMSVNRCFCGKPTLEYHDFCFCSPECARADALRALGGDDCHYRKVVRKAYVNSGAPAPAIYRRKSEDQLRRFSIAKRISGIIPRLTRPPKPTHQLNNPTIGIQAEGYAQKDKAFPTLSQVTNAVLARKAKHGDDSVVVDTSTTNLATAEISFDAVPHPSDIPTQKTQSGFSRGARAQALAQRTALQQTVPLKVDKRIAALRRQSSILHPVTEEVGTENGDEAAIPRVLDHCTEDRPVLPRSQRHIPPSSIHHPGNIRRSASFAGWYRPVERRDHVAEEGDSLMHLFDQLNDVRSWIEGFDGTPDQDEKSDVASLVHAARI</sequence>